<accession>A0A5N6H814</accession>
<dbReference type="EMBL" id="ML734568">
    <property type="protein sequence ID" value="KAB8249904.1"/>
    <property type="molecule type" value="Genomic_DNA"/>
</dbReference>
<dbReference type="FunFam" id="2.60.120.620:FF:000045">
    <property type="entry name" value="Uncharacterized protein"/>
    <property type="match status" value="1"/>
</dbReference>
<organism evidence="7">
    <name type="scientific">Aspergillus flavus</name>
    <dbReference type="NCBI Taxonomy" id="5059"/>
    <lineage>
        <taxon>Eukaryota</taxon>
        <taxon>Fungi</taxon>
        <taxon>Dikarya</taxon>
        <taxon>Ascomycota</taxon>
        <taxon>Pezizomycotina</taxon>
        <taxon>Eurotiomycetes</taxon>
        <taxon>Eurotiomycetidae</taxon>
        <taxon>Eurotiales</taxon>
        <taxon>Aspergillaceae</taxon>
        <taxon>Aspergillus</taxon>
        <taxon>Aspergillus subgen. Circumdati</taxon>
    </lineage>
</organism>
<dbReference type="InterPro" id="IPR045054">
    <property type="entry name" value="P4HA-like"/>
</dbReference>
<protein>
    <recommendedName>
        <fullName evidence="6">Prolyl 4-hydroxylase alpha subunit domain-containing protein</fullName>
    </recommendedName>
</protein>
<proteinExistence type="predicted"/>
<evidence type="ECO:0000259" key="6">
    <source>
        <dbReference type="SMART" id="SM00702"/>
    </source>
</evidence>
<evidence type="ECO:0000256" key="3">
    <source>
        <dbReference type="ARBA" id="ARBA00022964"/>
    </source>
</evidence>
<dbReference type="GO" id="GO:0031418">
    <property type="term" value="F:L-ascorbic acid binding"/>
    <property type="evidence" value="ECO:0007669"/>
    <property type="project" value="InterPro"/>
</dbReference>
<dbReference type="Gene3D" id="2.60.120.620">
    <property type="entry name" value="q2cbj1_9rhob like domain"/>
    <property type="match status" value="1"/>
</dbReference>
<dbReference type="Proteomes" id="UP000325434">
    <property type="component" value="Unassembled WGS sequence"/>
</dbReference>
<evidence type="ECO:0000256" key="4">
    <source>
        <dbReference type="ARBA" id="ARBA00023002"/>
    </source>
</evidence>
<gene>
    <name evidence="7" type="ORF">BDV35DRAFT_377757</name>
</gene>
<keyword evidence="3" id="KW-0223">Dioxygenase</keyword>
<dbReference type="GO" id="GO:0005506">
    <property type="term" value="F:iron ion binding"/>
    <property type="evidence" value="ECO:0007669"/>
    <property type="project" value="InterPro"/>
</dbReference>
<reference evidence="7" key="1">
    <citation type="submission" date="2019-04" db="EMBL/GenBank/DDBJ databases">
        <title>Friends and foes A comparative genomics study of 23 Aspergillus species from section Flavi.</title>
        <authorList>
            <consortium name="DOE Joint Genome Institute"/>
            <person name="Kjaerbolling I."/>
            <person name="Vesth T."/>
            <person name="Frisvad J.C."/>
            <person name="Nybo J.L."/>
            <person name="Theobald S."/>
            <person name="Kildgaard S."/>
            <person name="Isbrandt T."/>
            <person name="Kuo A."/>
            <person name="Sato A."/>
            <person name="Lyhne E.K."/>
            <person name="Kogle M.E."/>
            <person name="Wiebenga A."/>
            <person name="Kun R.S."/>
            <person name="Lubbers R.J."/>
            <person name="Makela M.R."/>
            <person name="Barry K."/>
            <person name="Chovatia M."/>
            <person name="Clum A."/>
            <person name="Daum C."/>
            <person name="Haridas S."/>
            <person name="He G."/>
            <person name="LaButti K."/>
            <person name="Lipzen A."/>
            <person name="Mondo S."/>
            <person name="Riley R."/>
            <person name="Salamov A."/>
            <person name="Simmons B.A."/>
            <person name="Magnuson J.K."/>
            <person name="Henrissat B."/>
            <person name="Mortensen U.H."/>
            <person name="Larsen T.O."/>
            <person name="Devries R.P."/>
            <person name="Grigoriev I.V."/>
            <person name="Machida M."/>
            <person name="Baker S.E."/>
            <person name="Andersen M.R."/>
        </authorList>
    </citation>
    <scope>NUCLEOTIDE SEQUENCE [LARGE SCALE GENOMIC DNA]</scope>
    <source>
        <strain evidence="7">CBS 121.62</strain>
    </source>
</reference>
<dbReference type="Pfam" id="PF13640">
    <property type="entry name" value="2OG-FeII_Oxy_3"/>
    <property type="match status" value="1"/>
</dbReference>
<dbReference type="AlphaFoldDB" id="A0A5N6H814"/>
<evidence type="ECO:0000256" key="2">
    <source>
        <dbReference type="ARBA" id="ARBA00022723"/>
    </source>
</evidence>
<dbReference type="SMART" id="SM00702">
    <property type="entry name" value="P4Hc"/>
    <property type="match status" value="1"/>
</dbReference>
<sequence>MLRTSCMADRCCDSASQVSFKADKSTRHQPTSHYKYNIQTNTLTTYPNHHITSHHTLTTMSPQPNPNFLPSKAPSGAKYHKIDFTTSNPPLPEFKNRFAAVIDNILTEEECNELIRLAEASTVTPQSPTPVWERAMINVGNGKQKLATDTRNCGRIIWDTPELADKLLNRLMPFLREFEIDRLENRPLVTGLAGRNKTYRLTRLNERLRFLRYEGGEYFRPHWDASYTTPDRKEKSFFTVHLYLNGDGEQDLKELRREQARVERGEGDVNLGVGGKLLGGATSFLPRFEEKERHLRVFPKAGSVLVFQHNDLLHAGDSVFRGTKLTMRTDILYQEL</sequence>
<dbReference type="PANTHER" id="PTHR10869">
    <property type="entry name" value="PROLYL 4-HYDROXYLASE ALPHA SUBUNIT"/>
    <property type="match status" value="1"/>
</dbReference>
<evidence type="ECO:0000256" key="1">
    <source>
        <dbReference type="ARBA" id="ARBA00001961"/>
    </source>
</evidence>
<dbReference type="PANTHER" id="PTHR10869:SF241">
    <property type="entry name" value="FE2OG DIOXYGENASE DOMAIN-CONTAINING PROTEIN"/>
    <property type="match status" value="1"/>
</dbReference>
<evidence type="ECO:0000313" key="7">
    <source>
        <dbReference type="EMBL" id="KAB8249904.1"/>
    </source>
</evidence>
<keyword evidence="5" id="KW-0408">Iron</keyword>
<dbReference type="InterPro" id="IPR006620">
    <property type="entry name" value="Pro_4_hyd_alph"/>
</dbReference>
<dbReference type="GO" id="GO:0004656">
    <property type="term" value="F:procollagen-proline 4-dioxygenase activity"/>
    <property type="evidence" value="ECO:0007669"/>
    <property type="project" value="TreeGrafter"/>
</dbReference>
<dbReference type="GO" id="GO:0005783">
    <property type="term" value="C:endoplasmic reticulum"/>
    <property type="evidence" value="ECO:0007669"/>
    <property type="project" value="TreeGrafter"/>
</dbReference>
<comment type="cofactor">
    <cofactor evidence="1">
        <name>L-ascorbate</name>
        <dbReference type="ChEBI" id="CHEBI:38290"/>
    </cofactor>
</comment>
<dbReference type="VEuPathDB" id="FungiDB:F9C07_4832"/>
<name>A0A5N6H814_ASPFL</name>
<keyword evidence="2" id="KW-0479">Metal-binding</keyword>
<dbReference type="InterPro" id="IPR044862">
    <property type="entry name" value="Pro_4_hyd_alph_FE2OG_OXY"/>
</dbReference>
<keyword evidence="4" id="KW-0560">Oxidoreductase</keyword>
<evidence type="ECO:0000256" key="5">
    <source>
        <dbReference type="ARBA" id="ARBA00023004"/>
    </source>
</evidence>
<dbReference type="VEuPathDB" id="FungiDB:AFLA_007030"/>
<feature type="domain" description="Prolyl 4-hydroxylase alpha subunit" evidence="6">
    <location>
        <begin position="97"/>
        <end position="332"/>
    </location>
</feature>